<evidence type="ECO:0000256" key="5">
    <source>
        <dbReference type="ARBA" id="ARBA00022898"/>
    </source>
</evidence>
<dbReference type="Gene3D" id="3.40.640.10">
    <property type="entry name" value="Type I PLP-dependent aspartate aminotransferase-like (Major domain)"/>
    <property type="match status" value="1"/>
</dbReference>
<protein>
    <recommendedName>
        <fullName evidence="6">Aminotransferase class I/classII large domain-containing protein</fullName>
    </recommendedName>
</protein>
<keyword evidence="5" id="KW-0663">Pyridoxal phosphate</keyword>
<keyword evidence="8" id="KW-1185">Reference proteome</keyword>
<dbReference type="EMBL" id="JBBBZM010000124">
    <property type="protein sequence ID" value="KAL0633458.1"/>
    <property type="molecule type" value="Genomic_DNA"/>
</dbReference>
<feature type="domain" description="Aminotransferase class I/classII large" evidence="6">
    <location>
        <begin position="134"/>
        <end position="459"/>
    </location>
</feature>
<comment type="caution">
    <text evidence="7">The sequence shown here is derived from an EMBL/GenBank/DDBJ whole genome shotgun (WGS) entry which is preliminary data.</text>
</comment>
<evidence type="ECO:0000256" key="4">
    <source>
        <dbReference type="ARBA" id="ARBA00022679"/>
    </source>
</evidence>
<dbReference type="InterPro" id="IPR015421">
    <property type="entry name" value="PyrdxlP-dep_Trfase_major"/>
</dbReference>
<evidence type="ECO:0000313" key="8">
    <source>
        <dbReference type="Proteomes" id="UP001447188"/>
    </source>
</evidence>
<accession>A0ABR3GCA9</accession>
<evidence type="ECO:0000313" key="7">
    <source>
        <dbReference type="EMBL" id="KAL0633458.1"/>
    </source>
</evidence>
<comment type="similarity">
    <text evidence="2">Belongs to the class-I pyridoxal-phosphate-dependent aminotransferase family.</text>
</comment>
<evidence type="ECO:0000259" key="6">
    <source>
        <dbReference type="Pfam" id="PF00155"/>
    </source>
</evidence>
<proteinExistence type="inferred from homology"/>
<reference evidence="7 8" key="1">
    <citation type="submission" date="2024-02" db="EMBL/GenBank/DDBJ databases">
        <title>Discinaceae phylogenomics.</title>
        <authorList>
            <person name="Dirks A.C."/>
            <person name="James T.Y."/>
        </authorList>
    </citation>
    <scope>NUCLEOTIDE SEQUENCE [LARGE SCALE GENOMIC DNA]</scope>
    <source>
        <strain evidence="7 8">ACD0624</strain>
    </source>
</reference>
<dbReference type="SUPFAM" id="SSF53383">
    <property type="entry name" value="PLP-dependent transferases"/>
    <property type="match status" value="1"/>
</dbReference>
<dbReference type="Pfam" id="PF00155">
    <property type="entry name" value="Aminotran_1_2"/>
    <property type="match status" value="1"/>
</dbReference>
<dbReference type="InterPro" id="IPR004839">
    <property type="entry name" value="Aminotransferase_I/II_large"/>
</dbReference>
<name>A0ABR3GCA9_9PEZI</name>
<dbReference type="InterPro" id="IPR050859">
    <property type="entry name" value="Class-I_PLP-dep_aminotransf"/>
</dbReference>
<dbReference type="InterPro" id="IPR015424">
    <property type="entry name" value="PyrdxlP-dep_Trfase"/>
</dbReference>
<comment type="cofactor">
    <cofactor evidence="1">
        <name>pyridoxal 5'-phosphate</name>
        <dbReference type="ChEBI" id="CHEBI:597326"/>
    </cofactor>
</comment>
<evidence type="ECO:0000256" key="1">
    <source>
        <dbReference type="ARBA" id="ARBA00001933"/>
    </source>
</evidence>
<sequence>MASVEMSELPAPADLSHHINTVSRARTANQMKVLYEYFMVPGMTNLAGGLPFPAYFPFDTLKASVAKPARFVPPLAAEFHSVSPTTASPLLSRFSFSAEQTLPVPDTNSSPIHISIPKVSPPSADPGAQIDVATALQYTNMNGLAPLASFIADFTLNHLHGGRIPYSNPGIILTCGNTDGLGKAINLLGERGDNMLVEDFTYPNSIQTAAPYGIGIVPIGMDAEGIRPDGPGGLRDILEHWDSRVQGRRPHLMYTVTVGQNPTGGTLSLARRRAIYALCERFDIIIIEDDPYWYLQYTSTPFSTARPGKYPFLESLTPSFITLDTAGRVIRLDTFSKTIAPGCRLGWITAQPEFITRLRYISESSSATPSGFSQAFVATLLHSWGMGGWVDWLAALRDVYALRKTNMCALLTKHAFTSTMHDSDSDDTVVVATRPMYEFVSPDGGMFVWVRVRIEEHPAYKSFTRRRTKLEMMTALWMFVAETQLSLPCPGWTFAGSEKIKEGKAAEMMRFCFAAVEEVEVGEATERWGKGVQVFWGMDEGEIVAWLKGSKEKKESGEAVVGVVGVGGAKW</sequence>
<evidence type="ECO:0000256" key="3">
    <source>
        <dbReference type="ARBA" id="ARBA00022576"/>
    </source>
</evidence>
<gene>
    <name evidence="7" type="ORF">Q9L58_007628</name>
</gene>
<keyword evidence="4" id="KW-0808">Transferase</keyword>
<dbReference type="PANTHER" id="PTHR42790">
    <property type="entry name" value="AMINOTRANSFERASE"/>
    <property type="match status" value="1"/>
</dbReference>
<dbReference type="CDD" id="cd00609">
    <property type="entry name" value="AAT_like"/>
    <property type="match status" value="1"/>
</dbReference>
<organism evidence="7 8">
    <name type="scientific">Discina gigas</name>
    <dbReference type="NCBI Taxonomy" id="1032678"/>
    <lineage>
        <taxon>Eukaryota</taxon>
        <taxon>Fungi</taxon>
        <taxon>Dikarya</taxon>
        <taxon>Ascomycota</taxon>
        <taxon>Pezizomycotina</taxon>
        <taxon>Pezizomycetes</taxon>
        <taxon>Pezizales</taxon>
        <taxon>Discinaceae</taxon>
        <taxon>Discina</taxon>
    </lineage>
</organism>
<dbReference type="Proteomes" id="UP001447188">
    <property type="component" value="Unassembled WGS sequence"/>
</dbReference>
<evidence type="ECO:0000256" key="2">
    <source>
        <dbReference type="ARBA" id="ARBA00007441"/>
    </source>
</evidence>
<keyword evidence="3" id="KW-0032">Aminotransferase</keyword>
<dbReference type="PANTHER" id="PTHR42790:SF1">
    <property type="entry name" value="AROMATIC AMINO ACID AMINOTRANSFERASE, HYPOTHETICAL (EUROFUNG)"/>
    <property type="match status" value="1"/>
</dbReference>